<proteinExistence type="predicted"/>
<dbReference type="EMBL" id="QCZG01000026">
    <property type="protein sequence ID" value="PWA09737.1"/>
    <property type="molecule type" value="Genomic_DNA"/>
</dbReference>
<evidence type="ECO:0000256" key="1">
    <source>
        <dbReference type="SAM" id="Phobius"/>
    </source>
</evidence>
<feature type="transmembrane region" description="Helical" evidence="1">
    <location>
        <begin position="66"/>
        <end position="87"/>
    </location>
</feature>
<keyword evidence="1" id="KW-0812">Transmembrane</keyword>
<dbReference type="Proteomes" id="UP000245998">
    <property type="component" value="Unassembled WGS sequence"/>
</dbReference>
<evidence type="ECO:0000313" key="2">
    <source>
        <dbReference type="EMBL" id="PWA09737.1"/>
    </source>
</evidence>
<feature type="transmembrane region" description="Helical" evidence="1">
    <location>
        <begin position="132"/>
        <end position="151"/>
    </location>
</feature>
<feature type="transmembrane region" description="Helical" evidence="1">
    <location>
        <begin position="6"/>
        <end position="26"/>
    </location>
</feature>
<sequence>MLKMIMIHLSLLMINSLIGVVLYRFLNKKREKLTQSRRMAMGSLASILSLNSGMNIYFLLPENVSVIYVLTVVIGGLIGAIYGSLVTPKARLSGFYHGVIGGIMGTMLGAVIQNPSLCSLPSAHPNTIDENIMLFSTFGIFLMITPALLLFEGGKKL</sequence>
<dbReference type="RefSeq" id="WP_116555200.1">
    <property type="nucleotide sequence ID" value="NZ_QCZG01000026.1"/>
</dbReference>
<dbReference type="OrthoDB" id="2721969at2"/>
<keyword evidence="1" id="KW-1133">Transmembrane helix</keyword>
<comment type="caution">
    <text evidence="2">The sequence shown here is derived from an EMBL/GenBank/DDBJ whole genome shotgun (WGS) entry which is preliminary data.</text>
</comment>
<feature type="transmembrane region" description="Helical" evidence="1">
    <location>
        <begin position="38"/>
        <end position="60"/>
    </location>
</feature>
<name>A0A2U1JX12_9BACI</name>
<gene>
    <name evidence="2" type="ORF">DCC39_12275</name>
</gene>
<accession>A0A2U1JX12</accession>
<protein>
    <submittedName>
        <fullName evidence="2">Uncharacterized protein</fullName>
    </submittedName>
</protein>
<keyword evidence="1" id="KW-0472">Membrane</keyword>
<organism evidence="2 3">
    <name type="scientific">Pueribacillus theae</name>
    <dbReference type="NCBI Taxonomy" id="2171751"/>
    <lineage>
        <taxon>Bacteria</taxon>
        <taxon>Bacillati</taxon>
        <taxon>Bacillota</taxon>
        <taxon>Bacilli</taxon>
        <taxon>Bacillales</taxon>
        <taxon>Bacillaceae</taxon>
        <taxon>Pueribacillus</taxon>
    </lineage>
</organism>
<dbReference type="AlphaFoldDB" id="A0A2U1JX12"/>
<evidence type="ECO:0000313" key="3">
    <source>
        <dbReference type="Proteomes" id="UP000245998"/>
    </source>
</evidence>
<feature type="transmembrane region" description="Helical" evidence="1">
    <location>
        <begin position="94"/>
        <end position="112"/>
    </location>
</feature>
<reference evidence="2 3" key="1">
    <citation type="submission" date="2018-04" db="EMBL/GenBank/DDBJ databases">
        <title>Camelliibacillus theae gen. nov., sp. nov., isolated from Pu'er tea.</title>
        <authorList>
            <person name="Niu L."/>
        </authorList>
    </citation>
    <scope>NUCLEOTIDE SEQUENCE [LARGE SCALE GENOMIC DNA]</scope>
    <source>
        <strain evidence="2 3">T8</strain>
    </source>
</reference>
<keyword evidence="3" id="KW-1185">Reference proteome</keyword>